<evidence type="ECO:0000256" key="1">
    <source>
        <dbReference type="ARBA" id="ARBA00006723"/>
    </source>
</evidence>
<organism evidence="6 7">
    <name type="scientific">Thermanaerovibrio velox DSM 12556</name>
    <dbReference type="NCBI Taxonomy" id="926567"/>
    <lineage>
        <taxon>Bacteria</taxon>
        <taxon>Thermotogati</taxon>
        <taxon>Synergistota</taxon>
        <taxon>Synergistia</taxon>
        <taxon>Synergistales</taxon>
        <taxon>Synergistaceae</taxon>
        <taxon>Thermanaerovibrio</taxon>
    </lineage>
</organism>
<dbReference type="NCBIfam" id="TIGR00013">
    <property type="entry name" value="taut"/>
    <property type="match status" value="1"/>
</dbReference>
<dbReference type="STRING" id="926567.TheveDRAFT_1612"/>
<dbReference type="EC" id="5.3.2.-" evidence="4"/>
<evidence type="ECO:0000313" key="7">
    <source>
        <dbReference type="Proteomes" id="UP000005730"/>
    </source>
</evidence>
<dbReference type="EMBL" id="CM001377">
    <property type="protein sequence ID" value="EHM10730.1"/>
    <property type="molecule type" value="Genomic_DNA"/>
</dbReference>
<evidence type="ECO:0000313" key="6">
    <source>
        <dbReference type="EMBL" id="EHM10730.1"/>
    </source>
</evidence>
<evidence type="ECO:0000259" key="5">
    <source>
        <dbReference type="Pfam" id="PF01361"/>
    </source>
</evidence>
<dbReference type="Pfam" id="PF01361">
    <property type="entry name" value="Tautomerase"/>
    <property type="match status" value="1"/>
</dbReference>
<evidence type="ECO:0000256" key="4">
    <source>
        <dbReference type="RuleBase" id="RU362032"/>
    </source>
</evidence>
<evidence type="ECO:0000256" key="2">
    <source>
        <dbReference type="ARBA" id="ARBA00023235"/>
    </source>
</evidence>
<keyword evidence="2 4" id="KW-0413">Isomerase</keyword>
<dbReference type="PANTHER" id="PTHR35530:SF1">
    <property type="entry name" value="2-HYDROXYMUCONATE TAUTOMERASE"/>
    <property type="match status" value="1"/>
</dbReference>
<dbReference type="InterPro" id="IPR018191">
    <property type="entry name" value="4-OT"/>
</dbReference>
<dbReference type="InterPro" id="IPR004370">
    <property type="entry name" value="4-OT-like_dom"/>
</dbReference>
<keyword evidence="7" id="KW-1185">Reference proteome</keyword>
<accession>H0UQ92</accession>
<dbReference type="RefSeq" id="WP_006584225.1">
    <property type="nucleotide sequence ID" value="NZ_CM001377.1"/>
</dbReference>
<dbReference type="Proteomes" id="UP000005730">
    <property type="component" value="Chromosome"/>
</dbReference>
<proteinExistence type="inferred from homology"/>
<dbReference type="NCBIfam" id="NF002571">
    <property type="entry name" value="PRK02220.1"/>
    <property type="match status" value="1"/>
</dbReference>
<protein>
    <recommendedName>
        <fullName evidence="4">Tautomerase</fullName>
        <ecNumber evidence="4">5.3.2.-</ecNumber>
    </recommendedName>
</protein>
<dbReference type="AlphaFoldDB" id="H0UQ92"/>
<dbReference type="SUPFAM" id="SSF55331">
    <property type="entry name" value="Tautomerase/MIF"/>
    <property type="match status" value="1"/>
</dbReference>
<dbReference type="PANTHER" id="PTHR35530">
    <property type="entry name" value="TAUTOMERASE-RELATED"/>
    <property type="match status" value="1"/>
</dbReference>
<feature type="domain" description="4-oxalocrotonate tautomerase-like" evidence="5">
    <location>
        <begin position="2"/>
        <end position="58"/>
    </location>
</feature>
<reference evidence="6 7" key="1">
    <citation type="submission" date="2011-10" db="EMBL/GenBank/DDBJ databases">
        <title>The Noncontiguous Finished genome of Thermanaerovibrio velox DSM 12556.</title>
        <authorList>
            <consortium name="US DOE Joint Genome Institute (JGI-PGF)"/>
            <person name="Lucas S."/>
            <person name="Copeland A."/>
            <person name="Lapidus A."/>
            <person name="Glavina del Rio T."/>
            <person name="Dalin E."/>
            <person name="Tice H."/>
            <person name="Bruce D."/>
            <person name="Goodwin L."/>
            <person name="Pitluck S."/>
            <person name="Peters L."/>
            <person name="Mikhailova N."/>
            <person name="Teshima H."/>
            <person name="Kyrpides N."/>
            <person name="Mavromatis K."/>
            <person name="Ivanova N."/>
            <person name="Markowitz V."/>
            <person name="Cheng J.-F."/>
            <person name="Hugenholtz P."/>
            <person name="Woyke T."/>
            <person name="Wu D."/>
            <person name="Spring S."/>
            <person name="Brambilla E.-M."/>
            <person name="Klenk H.-P."/>
            <person name="Eisen J.A."/>
        </authorList>
    </citation>
    <scope>NUCLEOTIDE SEQUENCE [LARGE SCALE GENOMIC DNA]</scope>
    <source>
        <strain evidence="6 7">DSM 12556</strain>
    </source>
</reference>
<dbReference type="eggNOG" id="COG1942">
    <property type="taxonomic scope" value="Bacteria"/>
</dbReference>
<dbReference type="OrthoDB" id="5405937at2"/>
<evidence type="ECO:0000256" key="3">
    <source>
        <dbReference type="PIRSR" id="PIRSR618191-1"/>
    </source>
</evidence>
<dbReference type="InterPro" id="IPR014347">
    <property type="entry name" value="Tautomerase/MIF_sf"/>
</dbReference>
<dbReference type="Gene3D" id="3.30.429.10">
    <property type="entry name" value="Macrophage Migration Inhibitory Factor"/>
    <property type="match status" value="1"/>
</dbReference>
<comment type="similarity">
    <text evidence="1 4">Belongs to the 4-oxalocrotonate tautomerase family.</text>
</comment>
<dbReference type="HOGENOM" id="CLU_148073_5_1_0"/>
<dbReference type="GO" id="GO:0016853">
    <property type="term" value="F:isomerase activity"/>
    <property type="evidence" value="ECO:0007669"/>
    <property type="project" value="UniProtKB-UniRule"/>
</dbReference>
<name>H0UQ92_9BACT</name>
<sequence length="62" mass="7109">MPIVEIHMLQGRDLKAKQELVQRVTDAVCVSLGVQREQVRIIIREMKDEDYAAGGVLWSERT</sequence>
<feature type="active site" description="Proton acceptor; via imino nitrogen" evidence="3">
    <location>
        <position position="2"/>
    </location>
</feature>
<gene>
    <name evidence="6" type="ORF">TheveDRAFT_1612</name>
</gene>